<dbReference type="Proteomes" id="UP000238274">
    <property type="component" value="Unassembled WGS sequence"/>
</dbReference>
<protein>
    <submittedName>
        <fullName evidence="3">Uncharacterized protein</fullName>
    </submittedName>
</protein>
<feature type="compositionally biased region" description="Polar residues" evidence="1">
    <location>
        <begin position="111"/>
        <end position="120"/>
    </location>
</feature>
<evidence type="ECO:0000256" key="2">
    <source>
        <dbReference type="SAM" id="SignalP"/>
    </source>
</evidence>
<evidence type="ECO:0000256" key="1">
    <source>
        <dbReference type="SAM" id="MobiDB-lite"/>
    </source>
</evidence>
<reference evidence="4" key="2">
    <citation type="journal article" date="2018" name="BMC Genomics">
        <title>Genomic insights into host adaptation between the wheat stripe rust pathogen (Puccinia striiformis f. sp. tritici) and the barley stripe rust pathogen (Puccinia striiformis f. sp. hordei).</title>
        <authorList>
            <person name="Xia C."/>
            <person name="Wang M."/>
            <person name="Yin C."/>
            <person name="Cornejo O.E."/>
            <person name="Hulbert S.H."/>
            <person name="Chen X."/>
        </authorList>
    </citation>
    <scope>NUCLEOTIDE SEQUENCE [LARGE SCALE GENOMIC DNA]</scope>
    <source>
        <strain evidence="4">93TX-2</strain>
    </source>
</reference>
<reference evidence="4" key="3">
    <citation type="journal article" date="2018" name="Mol. Plant Microbe Interact.">
        <title>Genome sequence resources for the wheat stripe rust pathogen (Puccinia striiformis f. sp. tritici) and the barley stripe rust pathogen (Puccinia striiformis f. sp. hordei).</title>
        <authorList>
            <person name="Xia C."/>
            <person name="Wang M."/>
            <person name="Yin C."/>
            <person name="Cornejo O.E."/>
            <person name="Hulbert S.H."/>
            <person name="Chen X."/>
        </authorList>
    </citation>
    <scope>NUCLEOTIDE SEQUENCE [LARGE SCALE GENOMIC DNA]</scope>
    <source>
        <strain evidence="4">93TX-2</strain>
    </source>
</reference>
<comment type="caution">
    <text evidence="3">The sequence shown here is derived from an EMBL/GenBank/DDBJ whole genome shotgun (WGS) entry which is preliminary data.</text>
</comment>
<name>A0A2S4VZF7_9BASI</name>
<dbReference type="VEuPathDB" id="FungiDB:PSHT_07292"/>
<feature type="compositionally biased region" description="Low complexity" evidence="1">
    <location>
        <begin position="469"/>
        <end position="479"/>
    </location>
</feature>
<feature type="chain" id="PRO_5015410639" evidence="2">
    <location>
        <begin position="24"/>
        <end position="618"/>
    </location>
</feature>
<feature type="compositionally biased region" description="Low complexity" evidence="1">
    <location>
        <begin position="436"/>
        <end position="446"/>
    </location>
</feature>
<reference evidence="3 4" key="1">
    <citation type="submission" date="2017-12" db="EMBL/GenBank/DDBJ databases">
        <title>Gene loss provides genomic basis for host adaptation in cereal stripe rust fungi.</title>
        <authorList>
            <person name="Xia C."/>
        </authorList>
    </citation>
    <scope>NUCLEOTIDE SEQUENCE [LARGE SCALE GENOMIC DNA]</scope>
    <source>
        <strain evidence="3 4">93TX-2</strain>
    </source>
</reference>
<dbReference type="VEuPathDB" id="FungiDB:PSTT_02491"/>
<feature type="region of interest" description="Disordered" evidence="1">
    <location>
        <begin position="425"/>
        <end position="499"/>
    </location>
</feature>
<keyword evidence="2" id="KW-0732">Signal</keyword>
<sequence length="618" mass="67628">MGMEMPLICWIGLIWIASSSSSAAPMTTNRRSLIGGLSDAKFALMPKPLETSRAPAITTKASESYSTTRSATLEGPAFVTKADPISAGTKPLPEKSLSSQSSTLTTPASSHITGSQSNSLHIPKDNAGSSIRQPEAQLHASSRSQEAANELPDLPNSEPPDKLKRFGFSGRFIDLLNRKKCSLQRIEHIRFGLASPSLWQKFKTMKSNSLTIVHFFKAILRRLKDYSPRRYSSEEPVAETVRNARKAPSTPKPPPPPESMKGVKGEAKVTKGNAETKDLTHKVEGEKNLASEKEKNSASKTEQTDCRCFEPSVESKPYTDQHTFGKFSACVLLVGLGKRPIKRSLFAQSSPAPEHLLGEVTKPSTGNALVTTKVHELPAQSSDQKNNLASANDKNLAHQAEQDHAPRLSWYQMMDVPRNVYKSLADRVKPSPPHGHAPSPASTPPSQTLVQVTDPSASKAASTAPEVASDSQQTKQQSSVVKHGDPAKTTAPDEEPPLTVELKKEVARAQLEGLINGILQPIVSKYLTPDKTGRMTDKWLRKKNAVLRWAAKWVPDKYSHNFIREKIAPSFVKGFSNWVSKTIMKVSPESMFEILERNSIEFLATVNKAHGEHPPPTP</sequence>
<evidence type="ECO:0000313" key="3">
    <source>
        <dbReference type="EMBL" id="POW14881.1"/>
    </source>
</evidence>
<gene>
    <name evidence="3" type="ORF">PSHT_07292</name>
</gene>
<feature type="region of interest" description="Disordered" evidence="1">
    <location>
        <begin position="76"/>
        <end position="163"/>
    </location>
</feature>
<accession>A0A2S4VZF7</accession>
<feature type="region of interest" description="Disordered" evidence="1">
    <location>
        <begin position="230"/>
        <end position="304"/>
    </location>
</feature>
<dbReference type="AlphaFoldDB" id="A0A2S4VZF7"/>
<organism evidence="3 4">
    <name type="scientific">Puccinia striiformis</name>
    <dbReference type="NCBI Taxonomy" id="27350"/>
    <lineage>
        <taxon>Eukaryota</taxon>
        <taxon>Fungi</taxon>
        <taxon>Dikarya</taxon>
        <taxon>Basidiomycota</taxon>
        <taxon>Pucciniomycotina</taxon>
        <taxon>Pucciniomycetes</taxon>
        <taxon>Pucciniales</taxon>
        <taxon>Pucciniaceae</taxon>
        <taxon>Puccinia</taxon>
    </lineage>
</organism>
<feature type="compositionally biased region" description="Low complexity" evidence="1">
    <location>
        <begin position="94"/>
        <end position="110"/>
    </location>
</feature>
<proteinExistence type="predicted"/>
<keyword evidence="4" id="KW-1185">Reference proteome</keyword>
<dbReference type="EMBL" id="PKSM01000088">
    <property type="protein sequence ID" value="POW14881.1"/>
    <property type="molecule type" value="Genomic_DNA"/>
</dbReference>
<feature type="compositionally biased region" description="Basic and acidic residues" evidence="1">
    <location>
        <begin position="261"/>
        <end position="304"/>
    </location>
</feature>
<dbReference type="OrthoDB" id="10361789at2759"/>
<feature type="compositionally biased region" description="Polar residues" evidence="1">
    <location>
        <begin position="447"/>
        <end position="461"/>
    </location>
</feature>
<evidence type="ECO:0000313" key="4">
    <source>
        <dbReference type="Proteomes" id="UP000238274"/>
    </source>
</evidence>
<feature type="signal peptide" evidence="2">
    <location>
        <begin position="1"/>
        <end position="23"/>
    </location>
</feature>